<organism evidence="6 7">
    <name type="scientific">Paenibacillus residui</name>
    <dbReference type="NCBI Taxonomy" id="629724"/>
    <lineage>
        <taxon>Bacteria</taxon>
        <taxon>Bacillati</taxon>
        <taxon>Bacillota</taxon>
        <taxon>Bacilli</taxon>
        <taxon>Bacillales</taxon>
        <taxon>Paenibacillaceae</taxon>
        <taxon>Paenibacillus</taxon>
    </lineage>
</organism>
<dbReference type="EMBL" id="JBHTIU010000027">
    <property type="protein sequence ID" value="MFD0868936.1"/>
    <property type="molecule type" value="Genomic_DNA"/>
</dbReference>
<dbReference type="InterPro" id="IPR015424">
    <property type="entry name" value="PyrdxlP-dep_Trfase"/>
</dbReference>
<comment type="caution">
    <text evidence="6">The sequence shown here is derived from an EMBL/GenBank/DDBJ whole genome shotgun (WGS) entry which is preliminary data.</text>
</comment>
<evidence type="ECO:0000256" key="4">
    <source>
        <dbReference type="RuleBase" id="RU000481"/>
    </source>
</evidence>
<dbReference type="InterPro" id="IPR015421">
    <property type="entry name" value="PyrdxlP-dep_Trfase_major"/>
</dbReference>
<dbReference type="CDD" id="cd00609">
    <property type="entry name" value="AAT_like"/>
    <property type="match status" value="1"/>
</dbReference>
<dbReference type="Gene3D" id="3.90.1150.10">
    <property type="entry name" value="Aspartate Aminotransferase, domain 1"/>
    <property type="match status" value="1"/>
</dbReference>
<name>A0ABW3D6J6_9BACL</name>
<dbReference type="PANTHER" id="PTHR42832:SF3">
    <property type="entry name" value="L-GLUTAMINE--4-(METHYLSULFANYL)-2-OXOBUTANOATE AMINOTRANSFERASE"/>
    <property type="match status" value="1"/>
</dbReference>
<dbReference type="Pfam" id="PF00155">
    <property type="entry name" value="Aminotran_1_2"/>
    <property type="match status" value="1"/>
</dbReference>
<dbReference type="RefSeq" id="WP_379287125.1">
    <property type="nucleotide sequence ID" value="NZ_JBHTIU010000027.1"/>
</dbReference>
<dbReference type="PROSITE" id="PS00105">
    <property type="entry name" value="AA_TRANSFER_CLASS_1"/>
    <property type="match status" value="1"/>
</dbReference>
<gene>
    <name evidence="6" type="ORF">ACFQ03_07225</name>
</gene>
<dbReference type="InterPro" id="IPR050881">
    <property type="entry name" value="LL-DAP_aminotransferase"/>
</dbReference>
<keyword evidence="2 4" id="KW-0032">Aminotransferase</keyword>
<dbReference type="InterPro" id="IPR004839">
    <property type="entry name" value="Aminotransferase_I/II_large"/>
</dbReference>
<dbReference type="EC" id="2.6.1.-" evidence="4"/>
<dbReference type="Proteomes" id="UP001597120">
    <property type="component" value="Unassembled WGS sequence"/>
</dbReference>
<dbReference type="PANTHER" id="PTHR42832">
    <property type="entry name" value="AMINO ACID AMINOTRANSFERASE"/>
    <property type="match status" value="1"/>
</dbReference>
<dbReference type="SUPFAM" id="SSF53383">
    <property type="entry name" value="PLP-dependent transferases"/>
    <property type="match status" value="1"/>
</dbReference>
<reference evidence="7" key="1">
    <citation type="journal article" date="2019" name="Int. J. Syst. Evol. Microbiol.">
        <title>The Global Catalogue of Microorganisms (GCM) 10K type strain sequencing project: providing services to taxonomists for standard genome sequencing and annotation.</title>
        <authorList>
            <consortium name="The Broad Institute Genomics Platform"/>
            <consortium name="The Broad Institute Genome Sequencing Center for Infectious Disease"/>
            <person name="Wu L."/>
            <person name="Ma J."/>
        </authorList>
    </citation>
    <scope>NUCLEOTIDE SEQUENCE [LARGE SCALE GENOMIC DNA]</scope>
    <source>
        <strain evidence="7">CCUG 57263</strain>
    </source>
</reference>
<evidence type="ECO:0000313" key="7">
    <source>
        <dbReference type="Proteomes" id="UP001597120"/>
    </source>
</evidence>
<dbReference type="Gene3D" id="3.40.640.10">
    <property type="entry name" value="Type I PLP-dependent aspartate aminotransferase-like (Major domain)"/>
    <property type="match status" value="1"/>
</dbReference>
<comment type="cofactor">
    <cofactor evidence="1 4">
        <name>pyridoxal 5'-phosphate</name>
        <dbReference type="ChEBI" id="CHEBI:597326"/>
    </cofactor>
</comment>
<proteinExistence type="inferred from homology"/>
<accession>A0ABW3D6J6</accession>
<evidence type="ECO:0000313" key="6">
    <source>
        <dbReference type="EMBL" id="MFD0868936.1"/>
    </source>
</evidence>
<evidence type="ECO:0000256" key="3">
    <source>
        <dbReference type="ARBA" id="ARBA00022679"/>
    </source>
</evidence>
<dbReference type="GO" id="GO:0010285">
    <property type="term" value="F:L,L-diaminopimelate aminotransferase activity"/>
    <property type="evidence" value="ECO:0007669"/>
    <property type="project" value="UniProtKB-EC"/>
</dbReference>
<sequence>MEPSGGFIPKLLADRIGGERFGQETEIYKFEKIKRAKQWALRQHPGKELIDLGVGEPDEMADLRVVRLLAEEAAKPENRFYADNGVFEFKQAASDYMGQVFGVAGIDPHSEINHVIGSKPALAMLPYAFINPGDVALMPSPCYPVLGTHTEYLGGRVVSLPLTEDNRFLPDLDALPDDLLRKAKLLYLNYPNNPTGASATPEFFEKVVRFAKHNGIAVVHDAAYSALVFDGEKPLSFLSLPGAKEVGVELHSLSKSYNMTGWRIGFIAGNPLMVKAFATIKDNCDSGQFIPIQKAAAFALNNPDITRRISEKYSRRHDMLVQVLREAGFRAHKPKGSFFLYTEAPKAVKGGPEFGSAEQFSDYLIRHHLISTVPWDNNGERYVRFSVTFQAGSEQEERRIIDEIRRRLAEADFLF</sequence>
<keyword evidence="3 4" id="KW-0808">Transferase</keyword>
<dbReference type="InterPro" id="IPR004838">
    <property type="entry name" value="NHTrfase_class1_PyrdxlP-BS"/>
</dbReference>
<comment type="similarity">
    <text evidence="4">Belongs to the class-I pyridoxal-phosphate-dependent aminotransferase family.</text>
</comment>
<feature type="domain" description="Aminotransferase class I/classII large" evidence="5">
    <location>
        <begin position="48"/>
        <end position="397"/>
    </location>
</feature>
<dbReference type="NCBIfam" id="NF004937">
    <property type="entry name" value="PRK06290.1"/>
    <property type="match status" value="1"/>
</dbReference>
<evidence type="ECO:0000256" key="2">
    <source>
        <dbReference type="ARBA" id="ARBA00022576"/>
    </source>
</evidence>
<dbReference type="InterPro" id="IPR015422">
    <property type="entry name" value="PyrdxlP-dep_Trfase_small"/>
</dbReference>
<keyword evidence="7" id="KW-1185">Reference proteome</keyword>
<evidence type="ECO:0000256" key="1">
    <source>
        <dbReference type="ARBA" id="ARBA00001933"/>
    </source>
</evidence>
<evidence type="ECO:0000259" key="5">
    <source>
        <dbReference type="Pfam" id="PF00155"/>
    </source>
</evidence>
<protein>
    <recommendedName>
        <fullName evidence="4">Aminotransferase</fullName>
        <ecNumber evidence="4">2.6.1.-</ecNumber>
    </recommendedName>
</protein>